<accession>A0A6C0C2C1</accession>
<dbReference type="AlphaFoldDB" id="A0A6C0C2C1"/>
<proteinExistence type="predicted"/>
<reference evidence="1" key="1">
    <citation type="journal article" date="2020" name="Nature">
        <title>Giant virus diversity and host interactions through global metagenomics.</title>
        <authorList>
            <person name="Schulz F."/>
            <person name="Roux S."/>
            <person name="Paez-Espino D."/>
            <person name="Jungbluth S."/>
            <person name="Walsh D.A."/>
            <person name="Denef V.J."/>
            <person name="McMahon K.D."/>
            <person name="Konstantinidis K.T."/>
            <person name="Eloe-Fadrosh E.A."/>
            <person name="Kyrpides N.C."/>
            <person name="Woyke T."/>
        </authorList>
    </citation>
    <scope>NUCLEOTIDE SEQUENCE</scope>
    <source>
        <strain evidence="1">GVMAG-M-3300020182-33</strain>
    </source>
</reference>
<protein>
    <submittedName>
        <fullName evidence="1">Uncharacterized protein</fullName>
    </submittedName>
</protein>
<sequence length="36" mass="4304">MEDVVIHKKISDSQKNFYIAIFVLQRINNCLKHMNI</sequence>
<evidence type="ECO:0000313" key="1">
    <source>
        <dbReference type="EMBL" id="QHS97808.1"/>
    </source>
</evidence>
<organism evidence="1">
    <name type="scientific">viral metagenome</name>
    <dbReference type="NCBI Taxonomy" id="1070528"/>
    <lineage>
        <taxon>unclassified sequences</taxon>
        <taxon>metagenomes</taxon>
        <taxon>organismal metagenomes</taxon>
    </lineage>
</organism>
<dbReference type="EMBL" id="MN739304">
    <property type="protein sequence ID" value="QHS97808.1"/>
    <property type="molecule type" value="Genomic_DNA"/>
</dbReference>
<name>A0A6C0C2C1_9ZZZZ</name>